<feature type="repeat" description="ANK" evidence="3">
    <location>
        <begin position="1086"/>
        <end position="1115"/>
    </location>
</feature>
<dbReference type="SUPFAM" id="SSF53167">
    <property type="entry name" value="Purine and uridine phosphorylases"/>
    <property type="match status" value="1"/>
</dbReference>
<sequence length="1664" mass="179238">MASPSTLDSPDYYEIAWIAALHIERAAAEAMLDEEHAAPTGFTRHQTDANVYTWGRVGDHNIVIASLASGVYGTTSAATTASSLLASLPSIRIGLLVGIGGGIARPDEDHDIRLGDVVVSQPSGTMGGVCQYDLIKAKSGDKRERKGFLGRPPTVLLNALSRIQAYHERKDSKVPCFLQEMLEKNPKMGKRSKQNPGYIHQGFENDRLFKASCDHTPSPDCRDCDTADEVQRDTRDHIDPNIHYGTIASGNTLVKDATARDRVVDDIGEDCICFEMEAAGLMNHFPCLVIRGICDYADAHKNDRWQRYASATAAAYTKELLAYVPASEVKETKRALEVLQLVQRQIDSVQQTTFATKAATDSIGSGLRTDRIRRWLCPPDPSTNVNHARTLRHEGTGAWLLENPVFKSWYSGTRRHLWLHGLAGCGKTVLSTTVLDHLANGNDGLILSFFFDFSDSTKQTWDGMLRSLAFQLYQGGVGSATYLDALFEAHQIGSGQPTTEALSDIVCKMLAAQRKVSIVLDALDESKTRDDVILWIKEVISRPDLFHTQLLCTSRPESEFQSYIPPLIGQENCLPLEKPAVNSDIRSWVTAQLSQRRDFAEKPLSENILERIRTKVGDGADGMFRWAFCQLDSLARCRHEAAMEKALVSLPLNLNETYRRMIASIPTELKSDAIRLLQFLVHSKRPITLAEAREVIATQIEIEPRGFDIKRRLFCEIDIIDYCPSLVTVVHATRKELHLAHFSVKEYLLGKNEFEITTASISIIRTCLTYLTDITGSNREIERDFPMAGCAAELFASHGSSAQASEDVVWMTVRFLEKEATFQRWARLYQAHRTSARELIGKGEDVNTQGGYYGNALQAASYKCDQEIVKLLLDKGADVNAQGGYYGNALQAASFKCDQEIVKLLLDKGADVNAQGGRYGDALQAASFEGDQEIVKLLLYKGADVNAQGGHYGNALQAASWRGDQEIVKLLLDKGADANARGGEFGNALQAASNKGHQMVVTLLLDKGADVNARGGYYGNALQAASERGHQKVVTLLLDKGADVNTQGGGYCNALQAASAWGHQGTITLLLDRGADVNAEGGFYGNALHSASLEGHEETVTLLLDRGADINAPGGRSGNALQAASVRGHQDIVTLLLDKGADVNTEGGEYGNALQGASNNGHQMVVTLLLDKGADINAPGGRYGNALQAASERGHQDIVTILLDKGADVNTQGGCYGNALQAASFEGDQEIVKLLADKGADVNAQGGYFGNALQSASLKGHEEIVKILLDKGADVNAQGGEYGNALQSASLQGHEEIVTLLLDKGADINAPGGRYGDALQAASLKGDQEIVKLLLDNGADVNAQGGHYGDALQAASFEGDQEIVKLLLYNGADVNAQGGRFGNALQAASERGHEEIVKLLLDKGADVNAQGGRFGNALQAASLWGHQETITLLLDGGADVNAQGGEYGNALQAGSLKGHKEIVKLLLDNGADINAQAANYGNALQAASWRGDQETVKLLVDKGADVNAQGGRFGNALQAASLKGDQEIVKLLLDEGADVNTQGGYFGNALQAASLRGDQQIVKLFLYKGADVNVQGGYYGNALQAASGNGHQQIVKLLLDNAANINAQGGKYGNALQAAVVEGHQDITDMLQRRSGMALSSKRSNSRTPTNPAKPRLMEFELSD</sequence>
<evidence type="ECO:0000256" key="4">
    <source>
        <dbReference type="SAM" id="MobiDB-lite"/>
    </source>
</evidence>
<dbReference type="Gene3D" id="3.40.50.1580">
    <property type="entry name" value="Nucleoside phosphorylase domain"/>
    <property type="match status" value="1"/>
</dbReference>
<dbReference type="PROSITE" id="PS50088">
    <property type="entry name" value="ANK_REPEAT"/>
    <property type="match status" value="22"/>
</dbReference>
<dbReference type="PROSITE" id="PS50297">
    <property type="entry name" value="ANK_REP_REGION"/>
    <property type="match status" value="17"/>
</dbReference>
<dbReference type="GeneID" id="81592733"/>
<feature type="repeat" description="ANK" evidence="3">
    <location>
        <begin position="1512"/>
        <end position="1544"/>
    </location>
</feature>
<accession>A0AAD6DN80</accession>
<evidence type="ECO:0000313" key="7">
    <source>
        <dbReference type="Proteomes" id="UP001213799"/>
    </source>
</evidence>
<dbReference type="PROSITE" id="PS50837">
    <property type="entry name" value="NACHT"/>
    <property type="match status" value="1"/>
</dbReference>
<feature type="compositionally biased region" description="Polar residues" evidence="4">
    <location>
        <begin position="1641"/>
        <end position="1651"/>
    </location>
</feature>
<feature type="repeat" description="ANK" evidence="3">
    <location>
        <begin position="951"/>
        <end position="983"/>
    </location>
</feature>
<feature type="repeat" description="ANK" evidence="3">
    <location>
        <begin position="1149"/>
        <end position="1181"/>
    </location>
</feature>
<evidence type="ECO:0000256" key="1">
    <source>
        <dbReference type="ARBA" id="ARBA00022737"/>
    </source>
</evidence>
<dbReference type="RefSeq" id="XP_056747778.1">
    <property type="nucleotide sequence ID" value="XM_056902491.1"/>
</dbReference>
<proteinExistence type="predicted"/>
<dbReference type="InterPro" id="IPR036770">
    <property type="entry name" value="Ankyrin_rpt-contain_sf"/>
</dbReference>
<feature type="repeat" description="ANK" evidence="3">
    <location>
        <begin position="1413"/>
        <end position="1445"/>
    </location>
</feature>
<protein>
    <submittedName>
        <fullName evidence="6">NACHT nucleoside triphosphatase</fullName>
    </submittedName>
</protein>
<reference evidence="6" key="1">
    <citation type="journal article" date="2023" name="IMA Fungus">
        <title>Comparative genomic study of the Penicillium genus elucidates a diverse pangenome and 15 lateral gene transfer events.</title>
        <authorList>
            <person name="Petersen C."/>
            <person name="Sorensen T."/>
            <person name="Nielsen M.R."/>
            <person name="Sondergaard T.E."/>
            <person name="Sorensen J.L."/>
            <person name="Fitzpatrick D.A."/>
            <person name="Frisvad J.C."/>
            <person name="Nielsen K.L."/>
        </authorList>
    </citation>
    <scope>NUCLEOTIDE SEQUENCE</scope>
    <source>
        <strain evidence="6">IBT 12815</strain>
    </source>
</reference>
<dbReference type="InterPro" id="IPR027417">
    <property type="entry name" value="P-loop_NTPase"/>
</dbReference>
<dbReference type="InterPro" id="IPR035994">
    <property type="entry name" value="Nucleoside_phosphorylase_sf"/>
</dbReference>
<feature type="repeat" description="ANK" evidence="3">
    <location>
        <begin position="852"/>
        <end position="884"/>
    </location>
</feature>
<feature type="repeat" description="ANK" evidence="3">
    <location>
        <begin position="984"/>
        <end position="1016"/>
    </location>
</feature>
<feature type="repeat" description="ANK" evidence="3">
    <location>
        <begin position="1314"/>
        <end position="1346"/>
    </location>
</feature>
<feature type="repeat" description="ANK" evidence="3">
    <location>
        <begin position="1446"/>
        <end position="1478"/>
    </location>
</feature>
<organism evidence="6 7">
    <name type="scientific">Penicillium hordei</name>
    <dbReference type="NCBI Taxonomy" id="40994"/>
    <lineage>
        <taxon>Eukaryota</taxon>
        <taxon>Fungi</taxon>
        <taxon>Dikarya</taxon>
        <taxon>Ascomycota</taxon>
        <taxon>Pezizomycotina</taxon>
        <taxon>Eurotiomycetes</taxon>
        <taxon>Eurotiomycetidae</taxon>
        <taxon>Eurotiales</taxon>
        <taxon>Aspergillaceae</taxon>
        <taxon>Penicillium</taxon>
    </lineage>
</organism>
<feature type="repeat" description="ANK" evidence="3">
    <location>
        <begin position="1218"/>
        <end position="1247"/>
    </location>
</feature>
<evidence type="ECO:0000259" key="5">
    <source>
        <dbReference type="PROSITE" id="PS50837"/>
    </source>
</evidence>
<feature type="repeat" description="ANK" evidence="3">
    <location>
        <begin position="1347"/>
        <end position="1379"/>
    </location>
</feature>
<dbReference type="GO" id="GO:0009116">
    <property type="term" value="P:nucleoside metabolic process"/>
    <property type="evidence" value="ECO:0007669"/>
    <property type="project" value="InterPro"/>
</dbReference>
<feature type="repeat" description="ANK" evidence="3">
    <location>
        <begin position="885"/>
        <end position="917"/>
    </location>
</feature>
<feature type="repeat" description="ANK" evidence="3">
    <location>
        <begin position="1548"/>
        <end position="1577"/>
    </location>
</feature>
<feature type="repeat" description="ANK" evidence="3">
    <location>
        <begin position="1380"/>
        <end position="1412"/>
    </location>
</feature>
<dbReference type="InterPro" id="IPR007111">
    <property type="entry name" value="NACHT_NTPase"/>
</dbReference>
<evidence type="ECO:0000256" key="2">
    <source>
        <dbReference type="ARBA" id="ARBA00023043"/>
    </source>
</evidence>
<dbReference type="Pfam" id="PF12796">
    <property type="entry name" value="Ank_2"/>
    <property type="match status" value="7"/>
</dbReference>
<reference evidence="6" key="2">
    <citation type="submission" date="2023-01" db="EMBL/GenBank/DDBJ databases">
        <authorList>
            <person name="Petersen C."/>
        </authorList>
    </citation>
    <scope>NUCLEOTIDE SEQUENCE</scope>
    <source>
        <strain evidence="6">IBT 12815</strain>
    </source>
</reference>
<dbReference type="EMBL" id="JAQJAE010000006">
    <property type="protein sequence ID" value="KAJ5588759.1"/>
    <property type="molecule type" value="Genomic_DNA"/>
</dbReference>
<evidence type="ECO:0000313" key="6">
    <source>
        <dbReference type="EMBL" id="KAJ5588759.1"/>
    </source>
</evidence>
<dbReference type="GO" id="GO:0003824">
    <property type="term" value="F:catalytic activity"/>
    <property type="evidence" value="ECO:0007669"/>
    <property type="project" value="InterPro"/>
</dbReference>
<dbReference type="InterPro" id="IPR054471">
    <property type="entry name" value="GPIID_WHD"/>
</dbReference>
<comment type="caution">
    <text evidence="6">The sequence shown here is derived from an EMBL/GenBank/DDBJ whole genome shotgun (WGS) entry which is preliminary data.</text>
</comment>
<feature type="repeat" description="ANK" evidence="3">
    <location>
        <begin position="1281"/>
        <end position="1313"/>
    </location>
</feature>
<gene>
    <name evidence="6" type="ORF">N7537_011437</name>
</gene>
<dbReference type="PANTHER" id="PTHR24171:SF10">
    <property type="entry name" value="ANKYRIN REPEAT DOMAIN-CONTAINING PROTEIN 29-LIKE"/>
    <property type="match status" value="1"/>
</dbReference>
<dbReference type="Gene3D" id="1.25.40.20">
    <property type="entry name" value="Ankyrin repeat-containing domain"/>
    <property type="match status" value="6"/>
</dbReference>
<keyword evidence="2 3" id="KW-0040">ANK repeat</keyword>
<evidence type="ECO:0000256" key="3">
    <source>
        <dbReference type="PROSITE-ProRule" id="PRU00023"/>
    </source>
</evidence>
<feature type="repeat" description="ANK" evidence="3">
    <location>
        <begin position="1251"/>
        <end position="1280"/>
    </location>
</feature>
<dbReference type="InterPro" id="IPR002110">
    <property type="entry name" value="Ankyrin_rpt"/>
</dbReference>
<keyword evidence="1" id="KW-0677">Repeat</keyword>
<feature type="repeat" description="ANK" evidence="3">
    <location>
        <begin position="1182"/>
        <end position="1214"/>
    </location>
</feature>
<dbReference type="InterPro" id="IPR056884">
    <property type="entry name" value="NPHP3-like_N"/>
</dbReference>
<dbReference type="SUPFAM" id="SSF48403">
    <property type="entry name" value="Ankyrin repeat"/>
    <property type="match status" value="3"/>
</dbReference>
<dbReference type="PANTHER" id="PTHR24171">
    <property type="entry name" value="ANKYRIN REPEAT DOMAIN-CONTAINING PROTEIN 39-RELATED"/>
    <property type="match status" value="1"/>
</dbReference>
<feature type="region of interest" description="Disordered" evidence="4">
    <location>
        <begin position="1635"/>
        <end position="1664"/>
    </location>
</feature>
<feature type="repeat" description="ANK" evidence="3">
    <location>
        <begin position="918"/>
        <end position="950"/>
    </location>
</feature>
<dbReference type="SUPFAM" id="SSF52540">
    <property type="entry name" value="P-loop containing nucleoside triphosphate hydrolases"/>
    <property type="match status" value="1"/>
</dbReference>
<feature type="repeat" description="ANK" evidence="3">
    <location>
        <begin position="1578"/>
        <end position="1610"/>
    </location>
</feature>
<dbReference type="Gene3D" id="3.40.50.300">
    <property type="entry name" value="P-loop containing nucleotide triphosphate hydrolases"/>
    <property type="match status" value="1"/>
</dbReference>
<name>A0AAD6DN80_9EURO</name>
<dbReference type="Pfam" id="PF22939">
    <property type="entry name" value="WHD_GPIID"/>
    <property type="match status" value="1"/>
</dbReference>
<feature type="repeat" description="ANK" evidence="3">
    <location>
        <begin position="1116"/>
        <end position="1148"/>
    </location>
</feature>
<dbReference type="Proteomes" id="UP001213799">
    <property type="component" value="Unassembled WGS sequence"/>
</dbReference>
<feature type="repeat" description="ANK" evidence="3">
    <location>
        <begin position="1479"/>
        <end position="1511"/>
    </location>
</feature>
<feature type="repeat" description="ANK" evidence="3">
    <location>
        <begin position="1017"/>
        <end position="1049"/>
    </location>
</feature>
<dbReference type="Pfam" id="PF24883">
    <property type="entry name" value="NPHP3_N"/>
    <property type="match status" value="1"/>
</dbReference>
<feature type="domain" description="NACHT" evidence="5">
    <location>
        <begin position="415"/>
        <end position="558"/>
    </location>
</feature>
<dbReference type="SMART" id="SM00248">
    <property type="entry name" value="ANK"/>
    <property type="match status" value="23"/>
</dbReference>
<keyword evidence="7" id="KW-1185">Reference proteome</keyword>
<dbReference type="Pfam" id="PF00023">
    <property type="entry name" value="Ank"/>
    <property type="match status" value="3"/>
</dbReference>